<evidence type="ECO:0000259" key="2">
    <source>
        <dbReference type="Pfam" id="PF19295"/>
    </source>
</evidence>
<gene>
    <name evidence="3" type="ORF">MNBD_BACTEROID07-1730</name>
</gene>
<proteinExistence type="predicted"/>
<dbReference type="EMBL" id="UOET01000455">
    <property type="protein sequence ID" value="VAW30015.1"/>
    <property type="molecule type" value="Genomic_DNA"/>
</dbReference>
<dbReference type="PANTHER" id="PTHR43575">
    <property type="entry name" value="PROTEIN ABCI7, CHLOROPLASTIC"/>
    <property type="match status" value="1"/>
</dbReference>
<dbReference type="AlphaFoldDB" id="A0A3B0UG70"/>
<dbReference type="InterPro" id="IPR055346">
    <property type="entry name" value="Fe-S_cluster_assembly_SufBD"/>
</dbReference>
<dbReference type="InterPro" id="IPR011542">
    <property type="entry name" value="SUF_FeS_clus_asmbl_SufD"/>
</dbReference>
<feature type="domain" description="SUF system FeS cluster assembly SufBD core" evidence="1">
    <location>
        <begin position="185"/>
        <end position="415"/>
    </location>
</feature>
<dbReference type="InterPro" id="IPR037284">
    <property type="entry name" value="SUF_FeS_clus_asmbl_SufBD_sf"/>
</dbReference>
<organism evidence="3">
    <name type="scientific">hydrothermal vent metagenome</name>
    <dbReference type="NCBI Taxonomy" id="652676"/>
    <lineage>
        <taxon>unclassified sequences</taxon>
        <taxon>metagenomes</taxon>
        <taxon>ecological metagenomes</taxon>
    </lineage>
</organism>
<dbReference type="Pfam" id="PF01458">
    <property type="entry name" value="SUFBD_core"/>
    <property type="match status" value="1"/>
</dbReference>
<dbReference type="NCBIfam" id="TIGR01981">
    <property type="entry name" value="sufD"/>
    <property type="match status" value="1"/>
</dbReference>
<dbReference type="InterPro" id="IPR045595">
    <property type="entry name" value="SufBD_N"/>
</dbReference>
<dbReference type="InterPro" id="IPR000825">
    <property type="entry name" value="SUF_FeS_clus_asmbl_SufBD_core"/>
</dbReference>
<reference evidence="3" key="1">
    <citation type="submission" date="2018-06" db="EMBL/GenBank/DDBJ databases">
        <authorList>
            <person name="Zhirakovskaya E."/>
        </authorList>
    </citation>
    <scope>NUCLEOTIDE SEQUENCE</scope>
</reference>
<dbReference type="Pfam" id="PF19295">
    <property type="entry name" value="SufBD_N"/>
    <property type="match status" value="1"/>
</dbReference>
<dbReference type="SUPFAM" id="SSF101960">
    <property type="entry name" value="Stabilizer of iron transporter SufD"/>
    <property type="match status" value="1"/>
</dbReference>
<accession>A0A3B0UG70</accession>
<dbReference type="PANTHER" id="PTHR43575:SF1">
    <property type="entry name" value="PROTEIN ABCI7, CHLOROPLASTIC"/>
    <property type="match status" value="1"/>
</dbReference>
<dbReference type="GO" id="GO:0016226">
    <property type="term" value="P:iron-sulfur cluster assembly"/>
    <property type="evidence" value="ECO:0007669"/>
    <property type="project" value="InterPro"/>
</dbReference>
<sequence length="470" mass="53604">MEKFKKTVYPLEEKFIRHFSEHLGRLSRNDSPKVIKMRRKAMAAFQQTGFPHKKMEQWQNTDMESIYNETLEIFDGETPYEKKLSDIFLCEVHGFETRVLSVLNGSFYSTEEEKLTVDQNGVIVGSLAKAMQEYPELIEKYYGEIMQQTDGFKSLNTAMAVDGVFVYVPDNVEVENTFQIINILNKPELVINSRNLIILGENAKLRLLHCDDSVNHHTGFINKVNEIYLGENADLELYTLQNLNDETALLNQTAIHQSANSRLKINAFSLNGGLIRNEIADLMNGEGAWSDIRGLYLVDEQQHIDNQIFVYHNKPHCDSNQLFKGILDNEASGVFNGYIYVARDAQQTSAFQRNSNILLTKTAHVDTMPHLEIYADDVKCSHGASVGQLDSEALFYLMQRGIPFDDARMLLLYAFADAIINEISIEALRISIEDMVKRRLRGDLSICDRCVLHCSHPETPVIFDIDLSKI</sequence>
<feature type="domain" description="SUF system FeS cluster assembly SufBD N-terminal" evidence="2">
    <location>
        <begin position="12"/>
        <end position="180"/>
    </location>
</feature>
<evidence type="ECO:0000313" key="3">
    <source>
        <dbReference type="EMBL" id="VAW30015.1"/>
    </source>
</evidence>
<evidence type="ECO:0000259" key="1">
    <source>
        <dbReference type="Pfam" id="PF01458"/>
    </source>
</evidence>
<protein>
    <submittedName>
        <fullName evidence="3">Iron-sulfur cluster assembly protein SufD</fullName>
    </submittedName>
</protein>
<name>A0A3B0UG70_9ZZZZ</name>